<sequence>MRKRKRKQQKKNKRKEIIWYSVFLIVILTGIFIISERDDSLVLTETKRNQIINSNEWKEIFEHSDVYLSVLLEDLKRNPEMLDFVKKYPGEQTAQEAGLTFREKLKKYPLFIQWDERWGYRSYGQSNIGISGCGPTCMAMVIYSLTRNSDALPDILAQEAMTGGYYIMGTGTAWSFMNECASAYGVIASQFASLEQWELKERLEDGNMIICAMGPGDFSAQGHFIVIYDYTSDGFCVNDPFSYTNSSKKWDYATLSSQWQQIWVYAA</sequence>
<dbReference type="EMBL" id="JBEPMJ010000012">
    <property type="protein sequence ID" value="MET3750628.1"/>
    <property type="molecule type" value="Genomic_DNA"/>
</dbReference>
<dbReference type="InterPro" id="IPR039564">
    <property type="entry name" value="Peptidase_C39-like"/>
</dbReference>
<keyword evidence="1" id="KW-0812">Transmembrane</keyword>
<evidence type="ECO:0000313" key="4">
    <source>
        <dbReference type="Proteomes" id="UP001549106"/>
    </source>
</evidence>
<keyword evidence="4" id="KW-1185">Reference proteome</keyword>
<reference evidence="3 4" key="1">
    <citation type="submission" date="2024-06" db="EMBL/GenBank/DDBJ databases">
        <title>Genomic Encyclopedia of Type Strains, Phase IV (KMG-IV): sequencing the most valuable type-strain genomes for metagenomic binning, comparative biology and taxonomic classification.</title>
        <authorList>
            <person name="Goeker M."/>
        </authorList>
    </citation>
    <scope>NUCLEOTIDE SEQUENCE [LARGE SCALE GENOMIC DNA]</scope>
    <source>
        <strain evidence="3 4">DSM 29492</strain>
    </source>
</reference>
<evidence type="ECO:0000256" key="1">
    <source>
        <dbReference type="SAM" id="Phobius"/>
    </source>
</evidence>
<dbReference type="Pfam" id="PF13529">
    <property type="entry name" value="Peptidase_C39_2"/>
    <property type="match status" value="1"/>
</dbReference>
<keyword evidence="1" id="KW-1133">Transmembrane helix</keyword>
<comment type="caution">
    <text evidence="3">The sequence shown here is derived from an EMBL/GenBank/DDBJ whole genome shotgun (WGS) entry which is preliminary data.</text>
</comment>
<accession>A0ABV2M5C1</accession>
<keyword evidence="1" id="KW-0472">Membrane</keyword>
<gene>
    <name evidence="3" type="ORF">ABID24_001880</name>
</gene>
<organism evidence="3 4">
    <name type="scientific">Blautia caecimuris</name>
    <dbReference type="NCBI Taxonomy" id="1796615"/>
    <lineage>
        <taxon>Bacteria</taxon>
        <taxon>Bacillati</taxon>
        <taxon>Bacillota</taxon>
        <taxon>Clostridia</taxon>
        <taxon>Lachnospirales</taxon>
        <taxon>Lachnospiraceae</taxon>
        <taxon>Blautia</taxon>
    </lineage>
</organism>
<name>A0ABV2M5C1_9FIRM</name>
<dbReference type="Gene3D" id="3.90.70.10">
    <property type="entry name" value="Cysteine proteinases"/>
    <property type="match status" value="1"/>
</dbReference>
<feature type="domain" description="Peptidase C39-like" evidence="2">
    <location>
        <begin position="107"/>
        <end position="240"/>
    </location>
</feature>
<protein>
    <recommendedName>
        <fullName evidence="2">Peptidase C39-like domain-containing protein</fullName>
    </recommendedName>
</protein>
<feature type="transmembrane region" description="Helical" evidence="1">
    <location>
        <begin position="16"/>
        <end position="34"/>
    </location>
</feature>
<proteinExistence type="predicted"/>
<evidence type="ECO:0000259" key="2">
    <source>
        <dbReference type="Pfam" id="PF13529"/>
    </source>
</evidence>
<evidence type="ECO:0000313" key="3">
    <source>
        <dbReference type="EMBL" id="MET3750628.1"/>
    </source>
</evidence>
<dbReference type="Proteomes" id="UP001549106">
    <property type="component" value="Unassembled WGS sequence"/>
</dbReference>
<dbReference type="RefSeq" id="WP_257464638.1">
    <property type="nucleotide sequence ID" value="NZ_JANJZT010000012.1"/>
</dbReference>